<dbReference type="EMBL" id="CR382133">
    <property type="protein sequence ID" value="CAG84366.2"/>
    <property type="molecule type" value="Genomic_DNA"/>
</dbReference>
<dbReference type="OMA" id="IDMANME"/>
<name>Q6BZF5_DEBHA</name>
<feature type="region of interest" description="Disordered" evidence="1">
    <location>
        <begin position="47"/>
        <end position="74"/>
    </location>
</feature>
<dbReference type="AlphaFoldDB" id="Q6BZF5"/>
<sequence length="586" mass="66367">MEGIELDSTHELLNRYKVKEGRNEDITIYSDEDSIFNSPSIELGRSAVKNTKNSSPFKKFGTGRSSSLSPSKKVRNDYQDHLHRMRGNSNTGSPLKRNNYDLSEYNDFDDIKGMPGLNIDSLSGSDNTMDKEIQRILDMSSLKLPELQDDQGKDKTELLIKETHKLINTVPASITSSMEGEAYQKMLTTSINKLIKQVESMKRDLENRDNEAKSHRIQLSNLEMKMGLYQRENNDLKKELNQVKKRSVIPQNESRENDLLRTKLIKYRNLYTEADRENQELKSKHNGEPVKESASQQMPVREQPRPTGQADAAEMPSGINPIDRKSLSQDVYKQRLVELQNQLSDIIDDVKDEPPQPEIRPVSQPKSQPHETSKSNEMADAHSQPSLRMLAIFEDLVRAMKNESDESKHVEKPIETQTTPNETSPNESVEQESMENLRNPIDPVLEKILASLDKNNQMYNRLLDVLNPDANGQPIRISEASTAPMLDEAHYPDPKEREKDIVFQCYVCCPQNHKLHAKRPCKRCSAASSEASGSAGNSVTHSAGNSASDSTSDTHVRDSGPNRMVDFSDPKDNKTINLMGEYKWTI</sequence>
<feature type="compositionally biased region" description="Basic and acidic residues" evidence="1">
    <location>
        <begin position="276"/>
        <end position="291"/>
    </location>
</feature>
<proteinExistence type="predicted"/>
<feature type="compositionally biased region" description="Low complexity" evidence="1">
    <location>
        <begin position="527"/>
        <end position="538"/>
    </location>
</feature>
<organism evidence="2 3">
    <name type="scientific">Debaryomyces hansenii (strain ATCC 36239 / CBS 767 / BCRC 21394 / JCM 1990 / NBRC 0083 / IGC 2968)</name>
    <name type="common">Yeast</name>
    <name type="synonym">Torulaspora hansenii</name>
    <dbReference type="NCBI Taxonomy" id="284592"/>
    <lineage>
        <taxon>Eukaryota</taxon>
        <taxon>Fungi</taxon>
        <taxon>Dikarya</taxon>
        <taxon>Ascomycota</taxon>
        <taxon>Saccharomycotina</taxon>
        <taxon>Pichiomycetes</taxon>
        <taxon>Debaryomycetaceae</taxon>
        <taxon>Debaryomyces</taxon>
    </lineage>
</organism>
<dbReference type="OrthoDB" id="4018690at2759"/>
<dbReference type="GeneID" id="2899362"/>
<feature type="compositionally biased region" description="Polar residues" evidence="1">
    <location>
        <begin position="415"/>
        <end position="428"/>
    </location>
</feature>
<accession>Q6BZF5</accession>
<feature type="compositionally biased region" description="Basic and acidic residues" evidence="1">
    <location>
        <begin position="368"/>
        <end position="380"/>
    </location>
</feature>
<evidence type="ECO:0000313" key="3">
    <source>
        <dbReference type="Proteomes" id="UP000000599"/>
    </source>
</evidence>
<feature type="compositionally biased region" description="Polar residues" evidence="1">
    <location>
        <begin position="539"/>
        <end position="551"/>
    </location>
</feature>
<protein>
    <submittedName>
        <fullName evidence="2">DEHA2A01738p</fullName>
    </submittedName>
</protein>
<feature type="region of interest" description="Disordered" evidence="1">
    <location>
        <begin position="527"/>
        <end position="572"/>
    </location>
</feature>
<dbReference type="RefSeq" id="XP_456414.2">
    <property type="nucleotide sequence ID" value="XM_456414.1"/>
</dbReference>
<feature type="region of interest" description="Disordered" evidence="1">
    <location>
        <begin position="276"/>
        <end position="325"/>
    </location>
</feature>
<feature type="region of interest" description="Disordered" evidence="1">
    <location>
        <begin position="346"/>
        <end position="386"/>
    </location>
</feature>
<dbReference type="HOGENOM" id="CLU_490989_0_0_1"/>
<dbReference type="VEuPathDB" id="FungiDB:DEHA2A01738g"/>
<dbReference type="eggNOG" id="ENOG502RQBG">
    <property type="taxonomic scope" value="Eukaryota"/>
</dbReference>
<feature type="compositionally biased region" description="Basic and acidic residues" evidence="1">
    <location>
        <begin position="402"/>
        <end position="414"/>
    </location>
</feature>
<reference evidence="2 3" key="1">
    <citation type="journal article" date="2004" name="Nature">
        <title>Genome evolution in yeasts.</title>
        <authorList>
            <consortium name="Genolevures"/>
            <person name="Dujon B."/>
            <person name="Sherman D."/>
            <person name="Fischer G."/>
            <person name="Durrens P."/>
            <person name="Casaregola S."/>
            <person name="Lafontaine I."/>
            <person name="de Montigny J."/>
            <person name="Marck C."/>
            <person name="Neuveglise C."/>
            <person name="Talla E."/>
            <person name="Goffard N."/>
            <person name="Frangeul L."/>
            <person name="Aigle M."/>
            <person name="Anthouard V."/>
            <person name="Babour A."/>
            <person name="Barbe V."/>
            <person name="Barnay S."/>
            <person name="Blanchin S."/>
            <person name="Beckerich J.M."/>
            <person name="Beyne E."/>
            <person name="Bleykasten C."/>
            <person name="Boisrame A."/>
            <person name="Boyer J."/>
            <person name="Cattolico L."/>
            <person name="Confanioleri F."/>
            <person name="de Daruvar A."/>
            <person name="Despons L."/>
            <person name="Fabre E."/>
            <person name="Fairhead C."/>
            <person name="Ferry-Dumazet H."/>
            <person name="Groppi A."/>
            <person name="Hantraye F."/>
            <person name="Hennequin C."/>
            <person name="Jauniaux N."/>
            <person name="Joyet P."/>
            <person name="Kachouri R."/>
            <person name="Kerrest A."/>
            <person name="Koszul R."/>
            <person name="Lemaire M."/>
            <person name="Lesur I."/>
            <person name="Ma L."/>
            <person name="Muller H."/>
            <person name="Nicaud J.M."/>
            <person name="Nikolski M."/>
            <person name="Oztas S."/>
            <person name="Ozier-Kalogeropoulos O."/>
            <person name="Pellenz S."/>
            <person name="Potier S."/>
            <person name="Richard G.F."/>
            <person name="Straub M.L."/>
            <person name="Suleau A."/>
            <person name="Swennene D."/>
            <person name="Tekaia F."/>
            <person name="Wesolowski-Louvel M."/>
            <person name="Westhof E."/>
            <person name="Wirth B."/>
            <person name="Zeniou-Meyer M."/>
            <person name="Zivanovic I."/>
            <person name="Bolotin-Fukuhara M."/>
            <person name="Thierry A."/>
            <person name="Bouchier C."/>
            <person name="Caudron B."/>
            <person name="Scarpelli C."/>
            <person name="Gaillardin C."/>
            <person name="Weissenbach J."/>
            <person name="Wincker P."/>
            <person name="Souciet J.L."/>
        </authorList>
    </citation>
    <scope>NUCLEOTIDE SEQUENCE [LARGE SCALE GENOMIC DNA]</scope>
    <source>
        <strain evidence="3">ATCC 36239 / CBS 767 / BCRC 21394 / JCM 1990 / NBRC 0083 / IGC 2968</strain>
    </source>
</reference>
<dbReference type="Proteomes" id="UP000000599">
    <property type="component" value="Chromosome A"/>
</dbReference>
<feature type="compositionally biased region" description="Basic and acidic residues" evidence="1">
    <location>
        <begin position="552"/>
        <end position="572"/>
    </location>
</feature>
<evidence type="ECO:0000313" key="2">
    <source>
        <dbReference type="EMBL" id="CAG84366.2"/>
    </source>
</evidence>
<evidence type="ECO:0000256" key="1">
    <source>
        <dbReference type="SAM" id="MobiDB-lite"/>
    </source>
</evidence>
<dbReference type="InParanoid" id="Q6BZF5"/>
<gene>
    <name evidence="2" type="ordered locus">DEHA2A01738g</name>
</gene>
<keyword evidence="3" id="KW-1185">Reference proteome</keyword>
<dbReference type="KEGG" id="dha:DEHA2A01738g"/>
<feature type="region of interest" description="Disordered" evidence="1">
    <location>
        <begin position="402"/>
        <end position="437"/>
    </location>
</feature>